<name>A0A5B7FNI9_PORTR</name>
<evidence type="ECO:0000313" key="2">
    <source>
        <dbReference type="Proteomes" id="UP000324222"/>
    </source>
</evidence>
<reference evidence="1 2" key="1">
    <citation type="submission" date="2019-05" db="EMBL/GenBank/DDBJ databases">
        <title>Another draft genome of Portunus trituberculatus and its Hox gene families provides insights of decapod evolution.</title>
        <authorList>
            <person name="Jeong J.-H."/>
            <person name="Song I."/>
            <person name="Kim S."/>
            <person name="Choi T."/>
            <person name="Kim D."/>
            <person name="Ryu S."/>
            <person name="Kim W."/>
        </authorList>
    </citation>
    <scope>NUCLEOTIDE SEQUENCE [LARGE SCALE GENOMIC DNA]</scope>
    <source>
        <tissue evidence="1">Muscle</tissue>
    </source>
</reference>
<dbReference type="EMBL" id="VSRR010008617">
    <property type="protein sequence ID" value="MPC49021.1"/>
    <property type="molecule type" value="Genomic_DNA"/>
</dbReference>
<keyword evidence="2" id="KW-1185">Reference proteome</keyword>
<organism evidence="1 2">
    <name type="scientific">Portunus trituberculatus</name>
    <name type="common">Swimming crab</name>
    <name type="synonym">Neptunus trituberculatus</name>
    <dbReference type="NCBI Taxonomy" id="210409"/>
    <lineage>
        <taxon>Eukaryota</taxon>
        <taxon>Metazoa</taxon>
        <taxon>Ecdysozoa</taxon>
        <taxon>Arthropoda</taxon>
        <taxon>Crustacea</taxon>
        <taxon>Multicrustacea</taxon>
        <taxon>Malacostraca</taxon>
        <taxon>Eumalacostraca</taxon>
        <taxon>Eucarida</taxon>
        <taxon>Decapoda</taxon>
        <taxon>Pleocyemata</taxon>
        <taxon>Brachyura</taxon>
        <taxon>Eubrachyura</taxon>
        <taxon>Portunoidea</taxon>
        <taxon>Portunidae</taxon>
        <taxon>Portuninae</taxon>
        <taxon>Portunus</taxon>
    </lineage>
</organism>
<accession>A0A5B7FNI9</accession>
<protein>
    <submittedName>
        <fullName evidence="1">Uncharacterized protein</fullName>
    </submittedName>
</protein>
<gene>
    <name evidence="1" type="ORF">E2C01_042809</name>
</gene>
<proteinExistence type="predicted"/>
<comment type="caution">
    <text evidence="1">The sequence shown here is derived from an EMBL/GenBank/DDBJ whole genome shotgun (WGS) entry which is preliminary data.</text>
</comment>
<sequence>MIFSGQLQFYASPAGTVMVSAWQGRSVETGHHDQYLIKYKYRGNKRGRLAIRCHCIWLKGSSLDCPGKVSCSIWFVGPVSFFPSGLVWTVAVSVSGKDEKYE</sequence>
<dbReference type="Proteomes" id="UP000324222">
    <property type="component" value="Unassembled WGS sequence"/>
</dbReference>
<evidence type="ECO:0000313" key="1">
    <source>
        <dbReference type="EMBL" id="MPC49021.1"/>
    </source>
</evidence>
<dbReference type="AlphaFoldDB" id="A0A5B7FNI9"/>